<reference evidence="1 2" key="1">
    <citation type="submission" date="2016-07" db="EMBL/GenBank/DDBJ databases">
        <title>Pervasive Adenine N6-methylation of Active Genes in Fungi.</title>
        <authorList>
            <consortium name="DOE Joint Genome Institute"/>
            <person name="Mondo S.J."/>
            <person name="Dannebaum R.O."/>
            <person name="Kuo R.C."/>
            <person name="Labutti K."/>
            <person name="Haridas S."/>
            <person name="Kuo A."/>
            <person name="Salamov A."/>
            <person name="Ahrendt S.R."/>
            <person name="Lipzen A."/>
            <person name="Sullivan W."/>
            <person name="Andreopoulos W.B."/>
            <person name="Clum A."/>
            <person name="Lindquist E."/>
            <person name="Daum C."/>
            <person name="Ramamoorthy G.K."/>
            <person name="Gryganskyi A."/>
            <person name="Culley D."/>
            <person name="Magnuson J.K."/>
            <person name="James T.Y."/>
            <person name="O'Malley M.A."/>
            <person name="Stajich J.E."/>
            <person name="Spatafora J.W."/>
            <person name="Visel A."/>
            <person name="Grigoriev I.V."/>
        </authorList>
    </citation>
    <scope>NUCLEOTIDE SEQUENCE [LARGE SCALE GENOMIC DNA]</scope>
    <source>
        <strain evidence="1 2">CBS 129021</strain>
    </source>
</reference>
<name>A0A1Y2E374_9PEZI</name>
<accession>A0A1Y2E374</accession>
<sequence length="252" mass="27736">MTVSKQGNILITGAAGFISKALTIALVKSSPNLILTLTVVIEPPVPPVTSLLSSAFTAAYLLHGLMSGGAEANLKLGWKVRWDIETYLNDFSRRDLLRFPAVIASHSPLRGENSVFPMTRDLEMWVCSPMMVVENLVWVERKLPGITASVRQILDALETVGGKEAVWLIEEARNSKVEAIVGSWPARFDIARAKELGMEGYGMLEETVTAVAESLKQWELDLIPLYLIMLAIRFNFAVATKGLGSSPMFQMR</sequence>
<dbReference type="Gene3D" id="3.40.50.720">
    <property type="entry name" value="NAD(P)-binding Rossmann-like Domain"/>
    <property type="match status" value="1"/>
</dbReference>
<dbReference type="RefSeq" id="XP_040716964.1">
    <property type="nucleotide sequence ID" value="XM_040861947.1"/>
</dbReference>
<evidence type="ECO:0000313" key="1">
    <source>
        <dbReference type="EMBL" id="ORY66000.1"/>
    </source>
</evidence>
<keyword evidence="2" id="KW-1185">Reference proteome</keyword>
<gene>
    <name evidence="1" type="ORF">BCR38DRAFT_456665</name>
</gene>
<dbReference type="InParanoid" id="A0A1Y2E374"/>
<dbReference type="OrthoDB" id="16464at2759"/>
<dbReference type="STRING" id="1141098.A0A1Y2E374"/>
<dbReference type="AlphaFoldDB" id="A0A1Y2E374"/>
<dbReference type="Proteomes" id="UP000193689">
    <property type="component" value="Unassembled WGS sequence"/>
</dbReference>
<organism evidence="1 2">
    <name type="scientific">Pseudomassariella vexata</name>
    <dbReference type="NCBI Taxonomy" id="1141098"/>
    <lineage>
        <taxon>Eukaryota</taxon>
        <taxon>Fungi</taxon>
        <taxon>Dikarya</taxon>
        <taxon>Ascomycota</taxon>
        <taxon>Pezizomycotina</taxon>
        <taxon>Sordariomycetes</taxon>
        <taxon>Xylariomycetidae</taxon>
        <taxon>Amphisphaeriales</taxon>
        <taxon>Pseudomassariaceae</taxon>
        <taxon>Pseudomassariella</taxon>
    </lineage>
</organism>
<proteinExistence type="predicted"/>
<dbReference type="EMBL" id="MCFJ01000005">
    <property type="protein sequence ID" value="ORY66000.1"/>
    <property type="molecule type" value="Genomic_DNA"/>
</dbReference>
<dbReference type="GeneID" id="63778159"/>
<protein>
    <submittedName>
        <fullName evidence="1">Uncharacterized protein</fullName>
    </submittedName>
</protein>
<evidence type="ECO:0000313" key="2">
    <source>
        <dbReference type="Proteomes" id="UP000193689"/>
    </source>
</evidence>
<comment type="caution">
    <text evidence="1">The sequence shown here is derived from an EMBL/GenBank/DDBJ whole genome shotgun (WGS) entry which is preliminary data.</text>
</comment>